<sequence>MDGVSQGQGRGAPVAPDDGSLYGWEVHQVCDSRHQQGPCGTCTTEQSARSCIEAALSAGARPGVHSWGLLSRVPAGPDRPGPAAPAVPIARAALGPDGTVAWQAPGGRGPALAAEAQEAVAVGARGGSLVSVLDRFGGELRRHRLAAGLTRREVAERLRCAEAVVERTEGAGRMPSRGFAVEADRVLGAGGALAALWPSLVKSAYPDWFWQVVELEQQASFVQEFETVAVPGLLQTEDYARAVFTTAHPVAPALRIEQFVAARMDRQRILERRDPPQIMIALDEGVLRRRVGGGRTMREQLGHLLAVAELPKVCLQVIPFSVREHPGGMTPFRIMGFREGPDVLYGESFIGGQVTSDPRQLRQHQLAFNLIQANALSPHGSRVLIRRLRREIDDGPE</sequence>
<evidence type="ECO:0000259" key="2">
    <source>
        <dbReference type="SMART" id="SM00530"/>
    </source>
</evidence>
<dbReference type="Pfam" id="PF19054">
    <property type="entry name" value="DUF5753"/>
    <property type="match status" value="1"/>
</dbReference>
<feature type="compositionally biased region" description="Gly residues" evidence="1">
    <location>
        <begin position="1"/>
        <end position="10"/>
    </location>
</feature>
<reference evidence="3" key="1">
    <citation type="journal article" date="2014" name="Int. J. Syst. Evol. Microbiol.">
        <title>Complete genome sequence of Corynebacterium casei LMG S-19264T (=DSM 44701T), isolated from a smear-ripened cheese.</title>
        <authorList>
            <consortium name="US DOE Joint Genome Institute (JGI-PGF)"/>
            <person name="Walter F."/>
            <person name="Albersmeier A."/>
            <person name="Kalinowski J."/>
            <person name="Ruckert C."/>
        </authorList>
    </citation>
    <scope>NUCLEOTIDE SEQUENCE</scope>
    <source>
        <strain evidence="3">JCM 4654</strain>
    </source>
</reference>
<dbReference type="InterPro" id="IPR001387">
    <property type="entry name" value="Cro/C1-type_HTH"/>
</dbReference>
<comment type="caution">
    <text evidence="3">The sequence shown here is derived from an EMBL/GenBank/DDBJ whole genome shotgun (WGS) entry which is preliminary data.</text>
</comment>
<dbReference type="InterPro" id="IPR010982">
    <property type="entry name" value="Lambda_DNA-bd_dom_sf"/>
</dbReference>
<feature type="region of interest" description="Disordered" evidence="1">
    <location>
        <begin position="1"/>
        <end position="20"/>
    </location>
</feature>
<dbReference type="Pfam" id="PF13560">
    <property type="entry name" value="HTH_31"/>
    <property type="match status" value="1"/>
</dbReference>
<dbReference type="EMBL" id="BMVF01000014">
    <property type="protein sequence ID" value="GHD93225.1"/>
    <property type="molecule type" value="Genomic_DNA"/>
</dbReference>
<organism evidence="3 4">
    <name type="scientific">Streptomyces naganishii JCM 4654</name>
    <dbReference type="NCBI Taxonomy" id="1306179"/>
    <lineage>
        <taxon>Bacteria</taxon>
        <taxon>Bacillati</taxon>
        <taxon>Actinomycetota</taxon>
        <taxon>Actinomycetes</taxon>
        <taxon>Kitasatosporales</taxon>
        <taxon>Streptomycetaceae</taxon>
        <taxon>Streptomyces</taxon>
    </lineage>
</organism>
<evidence type="ECO:0000256" key="1">
    <source>
        <dbReference type="SAM" id="MobiDB-lite"/>
    </source>
</evidence>
<reference evidence="3" key="2">
    <citation type="submission" date="2020-09" db="EMBL/GenBank/DDBJ databases">
        <authorList>
            <person name="Sun Q."/>
            <person name="Ohkuma M."/>
        </authorList>
    </citation>
    <scope>NUCLEOTIDE SEQUENCE</scope>
    <source>
        <strain evidence="3">JCM 4654</strain>
    </source>
</reference>
<dbReference type="AlphaFoldDB" id="A0A919CX04"/>
<dbReference type="InterPro" id="IPR043917">
    <property type="entry name" value="DUF5753"/>
</dbReference>
<evidence type="ECO:0000313" key="4">
    <source>
        <dbReference type="Proteomes" id="UP000608955"/>
    </source>
</evidence>
<dbReference type="SUPFAM" id="SSF47413">
    <property type="entry name" value="lambda repressor-like DNA-binding domains"/>
    <property type="match status" value="1"/>
</dbReference>
<dbReference type="GO" id="GO:0003677">
    <property type="term" value="F:DNA binding"/>
    <property type="evidence" value="ECO:0007669"/>
    <property type="project" value="InterPro"/>
</dbReference>
<accession>A0A919CX04</accession>
<feature type="domain" description="HTH cro/C1-type" evidence="2">
    <location>
        <begin position="139"/>
        <end position="194"/>
    </location>
</feature>
<dbReference type="Proteomes" id="UP000608955">
    <property type="component" value="Unassembled WGS sequence"/>
</dbReference>
<dbReference type="SMART" id="SM00530">
    <property type="entry name" value="HTH_XRE"/>
    <property type="match status" value="1"/>
</dbReference>
<proteinExistence type="predicted"/>
<evidence type="ECO:0000313" key="3">
    <source>
        <dbReference type="EMBL" id="GHD93225.1"/>
    </source>
</evidence>
<keyword evidence="4" id="KW-1185">Reference proteome</keyword>
<gene>
    <name evidence="3" type="ORF">GCM10010508_49060</name>
</gene>
<protein>
    <recommendedName>
        <fullName evidence="2">HTH cro/C1-type domain-containing protein</fullName>
    </recommendedName>
</protein>
<dbReference type="CDD" id="cd00093">
    <property type="entry name" value="HTH_XRE"/>
    <property type="match status" value="1"/>
</dbReference>
<name>A0A919CX04_9ACTN</name>